<name>A0A1G9Z3B2_9SPHI</name>
<dbReference type="GO" id="GO:0016301">
    <property type="term" value="F:kinase activity"/>
    <property type="evidence" value="ECO:0007669"/>
    <property type="project" value="UniProtKB-KW"/>
</dbReference>
<dbReference type="CDD" id="cd00038">
    <property type="entry name" value="CAP_ED"/>
    <property type="match status" value="1"/>
</dbReference>
<gene>
    <name evidence="2" type="ORF">SAMN05421820_106322</name>
</gene>
<dbReference type="RefSeq" id="WP_074609644.1">
    <property type="nucleotide sequence ID" value="NZ_FNGY01000006.1"/>
</dbReference>
<dbReference type="Gene3D" id="2.60.120.10">
    <property type="entry name" value="Jelly Rolls"/>
    <property type="match status" value="1"/>
</dbReference>
<evidence type="ECO:0000313" key="3">
    <source>
        <dbReference type="Proteomes" id="UP000183200"/>
    </source>
</evidence>
<dbReference type="EMBL" id="FNGY01000006">
    <property type="protein sequence ID" value="SDN15405.1"/>
    <property type="molecule type" value="Genomic_DNA"/>
</dbReference>
<evidence type="ECO:0000313" key="2">
    <source>
        <dbReference type="EMBL" id="SDN15405.1"/>
    </source>
</evidence>
<dbReference type="PROSITE" id="PS50042">
    <property type="entry name" value="CNMP_BINDING_3"/>
    <property type="match status" value="1"/>
</dbReference>
<organism evidence="2 3">
    <name type="scientific">Pedobacter steynii</name>
    <dbReference type="NCBI Taxonomy" id="430522"/>
    <lineage>
        <taxon>Bacteria</taxon>
        <taxon>Pseudomonadati</taxon>
        <taxon>Bacteroidota</taxon>
        <taxon>Sphingobacteriia</taxon>
        <taxon>Sphingobacteriales</taxon>
        <taxon>Sphingobacteriaceae</taxon>
        <taxon>Pedobacter</taxon>
    </lineage>
</organism>
<accession>A0A1G9Z3B2</accession>
<dbReference type="InterPro" id="IPR000595">
    <property type="entry name" value="cNMP-bd_dom"/>
</dbReference>
<reference evidence="3" key="1">
    <citation type="submission" date="2016-10" db="EMBL/GenBank/DDBJ databases">
        <authorList>
            <person name="Varghese N."/>
            <person name="Submissions S."/>
        </authorList>
    </citation>
    <scope>NUCLEOTIDE SEQUENCE [LARGE SCALE GENOMIC DNA]</scope>
    <source>
        <strain evidence="3">DSM 19110</strain>
    </source>
</reference>
<keyword evidence="2" id="KW-0418">Kinase</keyword>
<dbReference type="InterPro" id="IPR014710">
    <property type="entry name" value="RmlC-like_jellyroll"/>
</dbReference>
<dbReference type="Proteomes" id="UP000183200">
    <property type="component" value="Unassembled WGS sequence"/>
</dbReference>
<sequence>MAEEHAFTLNLINSLKAGGKKRICSRGELLLKEGEIEKNLYYIESGAVRVFLLSAHEEQTIRLGYEGSIINSLSSFLKGNPSEFYVEAIRKTTLKVLSKAALSDLVNKNIENLNGYNSLLETVIAQQMEREIDLLTISPAERLQRVLQRSPNLFQHIPLKYIAAYLRMTPETLSRIRNS</sequence>
<feature type="domain" description="Cyclic nucleotide-binding" evidence="1">
    <location>
        <begin position="27"/>
        <end position="106"/>
    </location>
</feature>
<dbReference type="AlphaFoldDB" id="A0A1G9Z3B2"/>
<dbReference type="Pfam" id="PF00027">
    <property type="entry name" value="cNMP_binding"/>
    <property type="match status" value="1"/>
</dbReference>
<dbReference type="SUPFAM" id="SSF51206">
    <property type="entry name" value="cAMP-binding domain-like"/>
    <property type="match status" value="1"/>
</dbReference>
<evidence type="ECO:0000259" key="1">
    <source>
        <dbReference type="PROSITE" id="PS50042"/>
    </source>
</evidence>
<protein>
    <submittedName>
        <fullName evidence="2">cAMP-binding domain of CRP or a regulatory subunit of cAMP-dependent protein kinases</fullName>
    </submittedName>
</protein>
<keyword evidence="2" id="KW-0808">Transferase</keyword>
<keyword evidence="3" id="KW-1185">Reference proteome</keyword>
<dbReference type="InterPro" id="IPR018490">
    <property type="entry name" value="cNMP-bd_dom_sf"/>
</dbReference>
<proteinExistence type="predicted"/>
<dbReference type="OrthoDB" id="792939at2"/>